<evidence type="ECO:0000313" key="3">
    <source>
        <dbReference type="Proteomes" id="UP000054248"/>
    </source>
</evidence>
<feature type="transmembrane region" description="Helical" evidence="1">
    <location>
        <begin position="207"/>
        <end position="231"/>
    </location>
</feature>
<evidence type="ECO:0000256" key="1">
    <source>
        <dbReference type="SAM" id="Phobius"/>
    </source>
</evidence>
<feature type="transmembrane region" description="Helical" evidence="1">
    <location>
        <begin position="101"/>
        <end position="122"/>
    </location>
</feature>
<feature type="transmembrane region" description="Helical" evidence="1">
    <location>
        <begin position="177"/>
        <end position="200"/>
    </location>
</feature>
<keyword evidence="1" id="KW-0812">Transmembrane</keyword>
<reference evidence="2 3" key="1">
    <citation type="submission" date="2014-04" db="EMBL/GenBank/DDBJ databases">
        <authorList>
            <consortium name="DOE Joint Genome Institute"/>
            <person name="Kuo A."/>
            <person name="Girlanda M."/>
            <person name="Perotto S."/>
            <person name="Kohler A."/>
            <person name="Nagy L.G."/>
            <person name="Floudas D."/>
            <person name="Copeland A."/>
            <person name="Barry K.W."/>
            <person name="Cichocki N."/>
            <person name="Veneault-Fourrey C."/>
            <person name="LaButti K."/>
            <person name="Lindquist E.A."/>
            <person name="Lipzen A."/>
            <person name="Lundell T."/>
            <person name="Morin E."/>
            <person name="Murat C."/>
            <person name="Sun H."/>
            <person name="Tunlid A."/>
            <person name="Henrissat B."/>
            <person name="Grigoriev I.V."/>
            <person name="Hibbett D.S."/>
            <person name="Martin F."/>
            <person name="Nordberg H.P."/>
            <person name="Cantor M.N."/>
            <person name="Hua S.X."/>
        </authorList>
    </citation>
    <scope>NUCLEOTIDE SEQUENCE [LARGE SCALE GENOMIC DNA]</scope>
    <source>
        <strain evidence="2 3">MUT 4182</strain>
    </source>
</reference>
<feature type="transmembrane region" description="Helical" evidence="1">
    <location>
        <begin position="150"/>
        <end position="171"/>
    </location>
</feature>
<dbReference type="EMBL" id="KN822945">
    <property type="protein sequence ID" value="KIO33956.1"/>
    <property type="molecule type" value="Genomic_DNA"/>
</dbReference>
<accession>A0A0C3QW44</accession>
<gene>
    <name evidence="2" type="ORF">M407DRAFT_17220</name>
</gene>
<dbReference type="Proteomes" id="UP000054248">
    <property type="component" value="Unassembled WGS sequence"/>
</dbReference>
<keyword evidence="1" id="KW-1133">Transmembrane helix</keyword>
<organism evidence="2 3">
    <name type="scientific">Tulasnella calospora MUT 4182</name>
    <dbReference type="NCBI Taxonomy" id="1051891"/>
    <lineage>
        <taxon>Eukaryota</taxon>
        <taxon>Fungi</taxon>
        <taxon>Dikarya</taxon>
        <taxon>Basidiomycota</taxon>
        <taxon>Agaricomycotina</taxon>
        <taxon>Agaricomycetes</taxon>
        <taxon>Cantharellales</taxon>
        <taxon>Tulasnellaceae</taxon>
        <taxon>Tulasnella</taxon>
    </lineage>
</organism>
<proteinExistence type="predicted"/>
<name>A0A0C3QW44_9AGAM</name>
<dbReference type="AlphaFoldDB" id="A0A0C3QW44"/>
<sequence length="360" mass="39531">MSSSNDDTAASAPISFVTPVGGFPTKADLIASIVFASVYGLAVAAFLWRLINSRTRVILPVLCTFLVSVEQIVVFSLRANAGAHPSSNLERDDFFLFYEQASFGISFALLGIDLTSLLRVSLVNTTLADERRGSFDQAERRKQYRRLSRLYRLLFAGVAVLGALAGVLHGAGVTPMVIIVARYANAVFGALLLGALVIHLQRLRGRVMYLPGSSADLLTVFAGLLLVVPLYRITIIHNRTPLLPPNNVPDITNQNALSSTLGKMCFYIFQITPEFIVAATLSVLDIRRAFNTGIHGDWRWSDKDGIPRLRLGGAHIKGVGVDPKRHSKRMSLEDDDERTLYTGLLMPAHVHMQQWFAGQP</sequence>
<feature type="transmembrane region" description="Helical" evidence="1">
    <location>
        <begin position="57"/>
        <end position="81"/>
    </location>
</feature>
<dbReference type="HOGENOM" id="CLU_060803_0_0_1"/>
<reference evidence="3" key="2">
    <citation type="submission" date="2015-01" db="EMBL/GenBank/DDBJ databases">
        <title>Evolutionary Origins and Diversification of the Mycorrhizal Mutualists.</title>
        <authorList>
            <consortium name="DOE Joint Genome Institute"/>
            <consortium name="Mycorrhizal Genomics Consortium"/>
            <person name="Kohler A."/>
            <person name="Kuo A."/>
            <person name="Nagy L.G."/>
            <person name="Floudas D."/>
            <person name="Copeland A."/>
            <person name="Barry K.W."/>
            <person name="Cichocki N."/>
            <person name="Veneault-Fourrey C."/>
            <person name="LaButti K."/>
            <person name="Lindquist E.A."/>
            <person name="Lipzen A."/>
            <person name="Lundell T."/>
            <person name="Morin E."/>
            <person name="Murat C."/>
            <person name="Riley R."/>
            <person name="Ohm R."/>
            <person name="Sun H."/>
            <person name="Tunlid A."/>
            <person name="Henrissat B."/>
            <person name="Grigoriev I.V."/>
            <person name="Hibbett D.S."/>
            <person name="Martin F."/>
        </authorList>
    </citation>
    <scope>NUCLEOTIDE SEQUENCE [LARGE SCALE GENOMIC DNA]</scope>
    <source>
        <strain evidence="3">MUT 4182</strain>
    </source>
</reference>
<keyword evidence="3" id="KW-1185">Reference proteome</keyword>
<dbReference type="OrthoDB" id="2562239at2759"/>
<feature type="transmembrane region" description="Helical" evidence="1">
    <location>
        <begin position="29"/>
        <end position="50"/>
    </location>
</feature>
<protein>
    <submittedName>
        <fullName evidence="2">Uncharacterized protein</fullName>
    </submittedName>
</protein>
<evidence type="ECO:0000313" key="2">
    <source>
        <dbReference type="EMBL" id="KIO33956.1"/>
    </source>
</evidence>
<keyword evidence="1" id="KW-0472">Membrane</keyword>